<sequence length="123" mass="13186">MNSGLDLSQELAIGGQSIALGLLVVFVCLALIIAVITVLSIVLKDRKKPAEESRVEKAVSEPLPQSPVLQVQDDELLAVLTAAVAAAMESEQASTPFVIRSYRRTNGPSAWNKAGRDSQITNW</sequence>
<dbReference type="STRING" id="270498.CHK_2567"/>
<reference evidence="7 8" key="1">
    <citation type="submission" date="2015-04" db="EMBL/GenBank/DDBJ databases">
        <title>Draft genome sequence of bacteremic isolate Catabacter hongkongensis type strain HKU16T.</title>
        <authorList>
            <person name="Lau S.K."/>
            <person name="Teng J.L."/>
            <person name="Huang Y."/>
            <person name="Curreem S.O."/>
            <person name="Tsui S.K."/>
            <person name="Woo P.C."/>
        </authorList>
    </citation>
    <scope>NUCLEOTIDE SEQUENCE [LARGE SCALE GENOMIC DNA]</scope>
    <source>
        <strain evidence="7 8">HKU16</strain>
    </source>
</reference>
<comment type="caution">
    <text evidence="7">The sequence shown here is derived from an EMBL/GenBank/DDBJ whole genome shotgun (WGS) entry which is preliminary data.</text>
</comment>
<evidence type="ECO:0000256" key="1">
    <source>
        <dbReference type="ARBA" id="ARBA00004236"/>
    </source>
</evidence>
<protein>
    <submittedName>
        <fullName evidence="7">Uncharacterized protein</fullName>
    </submittedName>
</protein>
<keyword evidence="8" id="KW-1185">Reference proteome</keyword>
<keyword evidence="4 6" id="KW-1133">Transmembrane helix</keyword>
<dbReference type="GO" id="GO:0036376">
    <property type="term" value="P:sodium ion export across plasma membrane"/>
    <property type="evidence" value="ECO:0007669"/>
    <property type="project" value="InterPro"/>
</dbReference>
<keyword evidence="3 6" id="KW-0812">Transmembrane</keyword>
<name>A0A0M2NG55_9FIRM</name>
<evidence type="ECO:0000313" key="7">
    <source>
        <dbReference type="EMBL" id="KKI49951.1"/>
    </source>
</evidence>
<dbReference type="EMBL" id="LAYJ01000115">
    <property type="protein sequence ID" value="KKI49951.1"/>
    <property type="molecule type" value="Genomic_DNA"/>
</dbReference>
<keyword evidence="2" id="KW-1003">Cell membrane</keyword>
<gene>
    <name evidence="7" type="ORF">CHK_2567</name>
</gene>
<dbReference type="AlphaFoldDB" id="A0A0M2NG55"/>
<dbReference type="GO" id="GO:0015081">
    <property type="term" value="F:sodium ion transmembrane transporter activity"/>
    <property type="evidence" value="ECO:0007669"/>
    <property type="project" value="InterPro"/>
</dbReference>
<feature type="transmembrane region" description="Helical" evidence="6">
    <location>
        <begin position="20"/>
        <end position="43"/>
    </location>
</feature>
<dbReference type="Proteomes" id="UP000034076">
    <property type="component" value="Unassembled WGS sequence"/>
</dbReference>
<comment type="subcellular location">
    <subcellularLocation>
        <location evidence="1">Cell membrane</location>
    </subcellularLocation>
</comment>
<dbReference type="Pfam" id="PF04277">
    <property type="entry name" value="OAD_gamma"/>
    <property type="match status" value="1"/>
</dbReference>
<evidence type="ECO:0000256" key="3">
    <source>
        <dbReference type="ARBA" id="ARBA00022692"/>
    </source>
</evidence>
<evidence type="ECO:0000256" key="2">
    <source>
        <dbReference type="ARBA" id="ARBA00022475"/>
    </source>
</evidence>
<evidence type="ECO:0000256" key="5">
    <source>
        <dbReference type="ARBA" id="ARBA00023136"/>
    </source>
</evidence>
<evidence type="ECO:0000313" key="8">
    <source>
        <dbReference type="Proteomes" id="UP000034076"/>
    </source>
</evidence>
<evidence type="ECO:0000256" key="6">
    <source>
        <dbReference type="SAM" id="Phobius"/>
    </source>
</evidence>
<proteinExistence type="predicted"/>
<accession>A0A0M2NG55</accession>
<dbReference type="InterPro" id="IPR005899">
    <property type="entry name" value="Na_pump_deCOase"/>
</dbReference>
<keyword evidence="5 6" id="KW-0472">Membrane</keyword>
<dbReference type="RefSeq" id="WP_046444380.1">
    <property type="nucleotide sequence ID" value="NZ_LAYJ01000115.1"/>
</dbReference>
<dbReference type="GO" id="GO:0005886">
    <property type="term" value="C:plasma membrane"/>
    <property type="evidence" value="ECO:0007669"/>
    <property type="project" value="UniProtKB-SubCell"/>
</dbReference>
<organism evidence="7 8">
    <name type="scientific">Christensenella hongkongensis</name>
    <dbReference type="NCBI Taxonomy" id="270498"/>
    <lineage>
        <taxon>Bacteria</taxon>
        <taxon>Bacillati</taxon>
        <taxon>Bacillota</taxon>
        <taxon>Clostridia</taxon>
        <taxon>Christensenellales</taxon>
        <taxon>Christensenellaceae</taxon>
        <taxon>Christensenella</taxon>
    </lineage>
</organism>
<dbReference type="OrthoDB" id="2087421at2"/>
<evidence type="ECO:0000256" key="4">
    <source>
        <dbReference type="ARBA" id="ARBA00022989"/>
    </source>
</evidence>